<dbReference type="Gene3D" id="3.30.530.20">
    <property type="match status" value="1"/>
</dbReference>
<sequence length="465" mass="51234">MLELHEQCTVPRSPTAVFNYLADFSSAAEWDPTTLSARRLDSGPPRVGSRFELNCALPLGSIRVTYRLTHLEAGRCLRLSGSSRLFDVDDEIILHPENDGCLIDYRASFRFPAAIERYLQQHPEKFVAMGQRTMEGLEEALSDDNAAPVPRADTECADRWLLPGIAHFTRYGYQRGKKRWKPCSTDISGRHMIITGATSGLGEAAARSLAEAGAALTLVVRDQSRGKDLVESLQAASGNSDIHLELADLSLLQAVDDLCARLLQRGRPIDALINNAGALFNDKTITAEGMEQSYALLLLSPWRLTTALQPLLVQSGDARVVNVVSGGMYTQRLDLRCLTGQSEHYNGSVAYAQAKRALMIATEYLADEWRDHGIVVNAMHPGWADTPGVASALPAFRRLTAPLLRSPEQGADTMVWLARAREAGLVSGRLFLDREPRTTHLLKRTEESAEERTALLELLSEYRPG</sequence>
<dbReference type="AlphaFoldDB" id="A0A5C8ZXU6"/>
<reference evidence="1 2" key="1">
    <citation type="submission" date="2019-08" db="EMBL/GenBank/DDBJ databases">
        <title>Parahaliea maris sp. nov., isolated from the surface seawater.</title>
        <authorList>
            <person name="Liu Y."/>
        </authorList>
    </citation>
    <scope>NUCLEOTIDE SEQUENCE [LARGE SCALE GENOMIC DNA]</scope>
    <source>
        <strain evidence="1 2">S2-26</strain>
    </source>
</reference>
<dbReference type="SUPFAM" id="SSF55961">
    <property type="entry name" value="Bet v1-like"/>
    <property type="match status" value="1"/>
</dbReference>
<organism evidence="1 2">
    <name type="scientific">Parahaliea aestuarii</name>
    <dbReference type="NCBI Taxonomy" id="1852021"/>
    <lineage>
        <taxon>Bacteria</taxon>
        <taxon>Pseudomonadati</taxon>
        <taxon>Pseudomonadota</taxon>
        <taxon>Gammaproteobacteria</taxon>
        <taxon>Cellvibrionales</taxon>
        <taxon>Halieaceae</taxon>
        <taxon>Parahaliea</taxon>
    </lineage>
</organism>
<proteinExistence type="predicted"/>
<dbReference type="Pfam" id="PF10604">
    <property type="entry name" value="Polyketide_cyc2"/>
    <property type="match status" value="1"/>
</dbReference>
<dbReference type="Proteomes" id="UP000321933">
    <property type="component" value="Unassembled WGS sequence"/>
</dbReference>
<dbReference type="PRINTS" id="PR00081">
    <property type="entry name" value="GDHRDH"/>
</dbReference>
<keyword evidence="2" id="KW-1185">Reference proteome</keyword>
<dbReference type="Pfam" id="PF00106">
    <property type="entry name" value="adh_short"/>
    <property type="match status" value="1"/>
</dbReference>
<dbReference type="InterPro" id="IPR036291">
    <property type="entry name" value="NAD(P)-bd_dom_sf"/>
</dbReference>
<dbReference type="PANTHER" id="PTHR44656:SF7">
    <property type="entry name" value="DEHYDROGENASE_REDUCTASE SDR FAMILY MEMBER 12"/>
    <property type="match status" value="1"/>
</dbReference>
<name>A0A5C8ZXU6_9GAMM</name>
<dbReference type="InterPro" id="IPR023393">
    <property type="entry name" value="START-like_dom_sf"/>
</dbReference>
<dbReference type="EMBL" id="VRYZ01000002">
    <property type="protein sequence ID" value="TXS93306.1"/>
    <property type="molecule type" value="Genomic_DNA"/>
</dbReference>
<dbReference type="InterPro" id="IPR019587">
    <property type="entry name" value="Polyketide_cyclase/dehydratase"/>
</dbReference>
<evidence type="ECO:0000313" key="2">
    <source>
        <dbReference type="Proteomes" id="UP000321933"/>
    </source>
</evidence>
<dbReference type="Gene3D" id="3.40.50.720">
    <property type="entry name" value="NAD(P)-binding Rossmann-like Domain"/>
    <property type="match status" value="1"/>
</dbReference>
<protein>
    <submittedName>
        <fullName evidence="1">SDR family NAD(P)-dependent oxidoreductase</fullName>
    </submittedName>
</protein>
<comment type="caution">
    <text evidence="1">The sequence shown here is derived from an EMBL/GenBank/DDBJ whole genome shotgun (WGS) entry which is preliminary data.</text>
</comment>
<dbReference type="RefSeq" id="WP_148063242.1">
    <property type="nucleotide sequence ID" value="NZ_VRYZ01000002.1"/>
</dbReference>
<dbReference type="OrthoDB" id="5786478at2"/>
<dbReference type="SUPFAM" id="SSF51735">
    <property type="entry name" value="NAD(P)-binding Rossmann-fold domains"/>
    <property type="match status" value="1"/>
</dbReference>
<gene>
    <name evidence="1" type="ORF">FVW59_05560</name>
</gene>
<evidence type="ECO:0000313" key="1">
    <source>
        <dbReference type="EMBL" id="TXS93306.1"/>
    </source>
</evidence>
<dbReference type="InterPro" id="IPR002347">
    <property type="entry name" value="SDR_fam"/>
</dbReference>
<dbReference type="PANTHER" id="PTHR44656">
    <property type="entry name" value="DEHYDROGENASE/REDUCTASE SDR FAMILY MEMBER 12"/>
    <property type="match status" value="1"/>
</dbReference>
<dbReference type="InterPro" id="IPR052992">
    <property type="entry name" value="SDR_member_12"/>
</dbReference>
<accession>A0A5C8ZXU6</accession>